<dbReference type="PROSITE" id="PS00659">
    <property type="entry name" value="GLYCOSYL_HYDROL_F5"/>
    <property type="match status" value="1"/>
</dbReference>
<accession>A0A562QCD1</accession>
<dbReference type="PANTHER" id="PTHR34142">
    <property type="entry name" value="ENDO-BETA-1,4-GLUCANASE A"/>
    <property type="match status" value="1"/>
</dbReference>
<evidence type="ECO:0000313" key="6">
    <source>
        <dbReference type="EMBL" id="TWI54369.1"/>
    </source>
</evidence>
<dbReference type="SUPFAM" id="SSF51445">
    <property type="entry name" value="(Trans)glycosidases"/>
    <property type="match status" value="1"/>
</dbReference>
<gene>
    <name evidence="6" type="ORF">IQ22_02235</name>
</gene>
<feature type="chain" id="PRO_5021749969" evidence="4">
    <location>
        <begin position="31"/>
        <end position="350"/>
    </location>
</feature>
<dbReference type="RefSeq" id="WP_145141645.1">
    <property type="nucleotide sequence ID" value="NZ_VLKY01000006.1"/>
</dbReference>
<dbReference type="InterPro" id="IPR018087">
    <property type="entry name" value="Glyco_hydro_5_CS"/>
</dbReference>
<feature type="signal peptide" evidence="4">
    <location>
        <begin position="1"/>
        <end position="30"/>
    </location>
</feature>
<keyword evidence="2 3" id="KW-0326">Glycosidase</keyword>
<dbReference type="Pfam" id="PF00150">
    <property type="entry name" value="Cellulase"/>
    <property type="match status" value="1"/>
</dbReference>
<name>A0A562QCD1_9PSED</name>
<evidence type="ECO:0000313" key="7">
    <source>
        <dbReference type="Proteomes" id="UP000316905"/>
    </source>
</evidence>
<dbReference type="GO" id="GO:0009251">
    <property type="term" value="P:glucan catabolic process"/>
    <property type="evidence" value="ECO:0007669"/>
    <property type="project" value="TreeGrafter"/>
</dbReference>
<evidence type="ECO:0000256" key="1">
    <source>
        <dbReference type="ARBA" id="ARBA00022801"/>
    </source>
</evidence>
<dbReference type="AlphaFoldDB" id="A0A562QCD1"/>
<keyword evidence="7" id="KW-1185">Reference proteome</keyword>
<keyword evidence="4" id="KW-0732">Signal</keyword>
<organism evidence="6 7">
    <name type="scientific">Pseudomonas duriflava</name>
    <dbReference type="NCBI Taxonomy" id="459528"/>
    <lineage>
        <taxon>Bacteria</taxon>
        <taxon>Pseudomonadati</taxon>
        <taxon>Pseudomonadota</taxon>
        <taxon>Gammaproteobacteria</taxon>
        <taxon>Pseudomonadales</taxon>
        <taxon>Pseudomonadaceae</taxon>
        <taxon>Pseudomonas</taxon>
    </lineage>
</organism>
<dbReference type="Proteomes" id="UP000316905">
    <property type="component" value="Unassembled WGS sequence"/>
</dbReference>
<comment type="similarity">
    <text evidence="3">Belongs to the glycosyl hydrolase 5 (cellulase A) family.</text>
</comment>
<reference evidence="6 7" key="1">
    <citation type="journal article" date="2015" name="Stand. Genomic Sci.">
        <title>Genomic Encyclopedia of Bacterial and Archaeal Type Strains, Phase III: the genomes of soil and plant-associated and newly described type strains.</title>
        <authorList>
            <person name="Whitman W.B."/>
            <person name="Woyke T."/>
            <person name="Klenk H.P."/>
            <person name="Zhou Y."/>
            <person name="Lilburn T.G."/>
            <person name="Beck B.J."/>
            <person name="De Vos P."/>
            <person name="Vandamme P."/>
            <person name="Eisen J.A."/>
            <person name="Garrity G."/>
            <person name="Hugenholtz P."/>
            <person name="Kyrpides N.C."/>
        </authorList>
    </citation>
    <scope>NUCLEOTIDE SEQUENCE [LARGE SCALE GENOMIC DNA]</scope>
    <source>
        <strain evidence="6 7">CGMCC 1.6858</strain>
    </source>
</reference>
<evidence type="ECO:0000256" key="3">
    <source>
        <dbReference type="RuleBase" id="RU361153"/>
    </source>
</evidence>
<protein>
    <submittedName>
        <fullName evidence="6">Endoglucanase</fullName>
    </submittedName>
</protein>
<dbReference type="PANTHER" id="PTHR34142:SF1">
    <property type="entry name" value="GLYCOSIDE HYDROLASE FAMILY 5 DOMAIN-CONTAINING PROTEIN"/>
    <property type="match status" value="1"/>
</dbReference>
<evidence type="ECO:0000256" key="2">
    <source>
        <dbReference type="ARBA" id="ARBA00023295"/>
    </source>
</evidence>
<dbReference type="OrthoDB" id="6769681at2"/>
<dbReference type="GO" id="GO:0004553">
    <property type="term" value="F:hydrolase activity, hydrolyzing O-glycosyl compounds"/>
    <property type="evidence" value="ECO:0007669"/>
    <property type="project" value="InterPro"/>
</dbReference>
<dbReference type="InterPro" id="IPR001547">
    <property type="entry name" value="Glyco_hydro_5"/>
</dbReference>
<sequence>MTQARLFPRRLKQYAFLALTSLFLAPHAQAETFPSHLIGLNFSGAGFAAQVLPGVHGTNYFFPDDSYFRRWGYRGVRVVRLPITWERLQPQLNGELDQQYAELITKALDSAKRYKMRVVLDIHNYGRYRDQIVGSDAVPYSAYQNALQRVAKAWNQHPALLAYDIMNEPHDVGDHWASAAQHGIDGIRSVDKSRPILIEGNSWSSSARWPQVNKELLDLKDPADNLIFSAHLYFDEDGGGRYESKDTSKLDPMIGVKRAEPFIEWLKANNKKGHIGEFGVPDDDPRWLEAMDNLLKYLKQHCVPATYWAAGPGWGNYPLAIEPINNKERPQWRILKKYVKDESCSAIGPK</sequence>
<evidence type="ECO:0000259" key="5">
    <source>
        <dbReference type="Pfam" id="PF00150"/>
    </source>
</evidence>
<dbReference type="InterPro" id="IPR017853">
    <property type="entry name" value="GH"/>
</dbReference>
<keyword evidence="1 3" id="KW-0378">Hydrolase</keyword>
<proteinExistence type="inferred from homology"/>
<dbReference type="Gene3D" id="3.20.20.80">
    <property type="entry name" value="Glycosidases"/>
    <property type="match status" value="1"/>
</dbReference>
<comment type="caution">
    <text evidence="6">The sequence shown here is derived from an EMBL/GenBank/DDBJ whole genome shotgun (WGS) entry which is preliminary data.</text>
</comment>
<dbReference type="EMBL" id="VLKY01000006">
    <property type="protein sequence ID" value="TWI54369.1"/>
    <property type="molecule type" value="Genomic_DNA"/>
</dbReference>
<feature type="domain" description="Glycoside hydrolase family 5" evidence="5">
    <location>
        <begin position="56"/>
        <end position="311"/>
    </location>
</feature>
<evidence type="ECO:0000256" key="4">
    <source>
        <dbReference type="SAM" id="SignalP"/>
    </source>
</evidence>